<proteinExistence type="predicted"/>
<dbReference type="InterPro" id="IPR037068">
    <property type="entry name" value="DNA_primase_core_N_sf"/>
</dbReference>
<dbReference type="PANTHER" id="PTHR30313:SF2">
    <property type="entry name" value="DNA PRIMASE"/>
    <property type="match status" value="1"/>
</dbReference>
<dbReference type="InterPro" id="IPR034151">
    <property type="entry name" value="TOPRIM_DnaG_bac"/>
</dbReference>
<name>A0A1D6X885_9CAUD</name>
<dbReference type="SUPFAM" id="SSF56731">
    <property type="entry name" value="DNA primase core"/>
    <property type="match status" value="1"/>
</dbReference>
<protein>
    <submittedName>
        <fullName evidence="1">Putative DNA primase</fullName>
    </submittedName>
</protein>
<evidence type="ECO:0000313" key="2">
    <source>
        <dbReference type="Proteomes" id="UP000224963"/>
    </source>
</evidence>
<keyword evidence="2" id="KW-1185">Reference proteome</keyword>
<dbReference type="InterPro" id="IPR050219">
    <property type="entry name" value="DnaG_primase"/>
</dbReference>
<dbReference type="CDD" id="cd03364">
    <property type="entry name" value="TOPRIM_DnaG_primases"/>
    <property type="match status" value="1"/>
</dbReference>
<dbReference type="EMBL" id="KT070866">
    <property type="protein sequence ID" value="AKQ08234.1"/>
    <property type="molecule type" value="Genomic_DNA"/>
</dbReference>
<dbReference type="PANTHER" id="PTHR30313">
    <property type="entry name" value="DNA PRIMASE"/>
    <property type="match status" value="1"/>
</dbReference>
<organism evidence="1 2">
    <name type="scientific">Bacillus phage PBC4</name>
    <dbReference type="NCBI Taxonomy" id="1675028"/>
    <lineage>
        <taxon>Viruses</taxon>
        <taxon>Duplodnaviria</taxon>
        <taxon>Heunggongvirae</taxon>
        <taxon>Uroviricota</taxon>
        <taxon>Caudoviricetes</taxon>
        <taxon>Sejongvirinae</taxon>
        <taxon>Yihwangvirus</taxon>
        <taxon>Yihwangvirus PBC4</taxon>
    </lineage>
</organism>
<accession>A0A1D6X885</accession>
<dbReference type="Gene3D" id="3.40.1360.10">
    <property type="match status" value="1"/>
</dbReference>
<dbReference type="Gene3D" id="3.90.980.10">
    <property type="entry name" value="DNA primase, catalytic core, N-terminal domain"/>
    <property type="match status" value="1"/>
</dbReference>
<evidence type="ECO:0000313" key="1">
    <source>
        <dbReference type="EMBL" id="AKQ08234.1"/>
    </source>
</evidence>
<reference evidence="1 2" key="1">
    <citation type="journal article" date="2016" name="FEMS Microbiol. Lett.">
        <title>Characterization of LysPBC4, a novel Bacillus cereus-specific endolysin of bacteriophage PBC4.</title>
        <authorList>
            <person name="Na H."/>
            <person name="Kong M."/>
            <person name="Ryu S."/>
        </authorList>
    </citation>
    <scope>NUCLEOTIDE SEQUENCE [LARGE SCALE GENOMIC DNA]</scope>
</reference>
<gene>
    <name evidence="1" type="ORF">PBC4_042</name>
</gene>
<dbReference type="Pfam" id="PF13155">
    <property type="entry name" value="Toprim_2"/>
    <property type="match status" value="1"/>
</dbReference>
<dbReference type="Proteomes" id="UP000224963">
    <property type="component" value="Segment"/>
</dbReference>
<dbReference type="GO" id="GO:0006269">
    <property type="term" value="P:DNA replication, synthesis of primer"/>
    <property type="evidence" value="ECO:0007669"/>
    <property type="project" value="TreeGrafter"/>
</dbReference>
<sequence length="340" mass="38954">MMTKKEIANLNKTVDIGVLFTFLGCPSKLLRPMNRNRSDWRFPAWFRGGDNPNGCAATYNYDDEKFRVTDFTKQTFSNIDLIEFITKYCGHSFQDAISWMSFASGKEMDKEINNGMIEGYNYHEQELTEPVPIDPNIGNAIQFCLHPYWANRGYTPEVAKQFMLGYYPFNGALKDRIVHPIFDEQNRLVAIQGRTTNDNINPKYMFGSTQQGQSANLTLYNYYLASMYAREKRWVGVVESANSVWRAFQYGHHNFVATLGTSVTERQLDLLIALGVDIVLFTDHDDDESMAGQVATMKVAARLKEKGGRVWITIPPFVADPADLNMETFNLCLKNPKWYQ</sequence>